<dbReference type="AlphaFoldDB" id="A0A484KZX9"/>
<dbReference type="GO" id="GO:0008970">
    <property type="term" value="F:phospholipase A1 activity"/>
    <property type="evidence" value="ECO:0007669"/>
    <property type="project" value="InterPro"/>
</dbReference>
<reference evidence="2 3" key="1">
    <citation type="submission" date="2018-04" db="EMBL/GenBank/DDBJ databases">
        <authorList>
            <person name="Vogel A."/>
        </authorList>
    </citation>
    <scope>NUCLEOTIDE SEQUENCE [LARGE SCALE GENOMIC DNA]</scope>
</reference>
<dbReference type="OrthoDB" id="1751698at2759"/>
<protein>
    <submittedName>
        <fullName evidence="2">Uncharacterized protein</fullName>
    </submittedName>
</protein>
<accession>A0A484KZX9</accession>
<dbReference type="Proteomes" id="UP000595140">
    <property type="component" value="Unassembled WGS sequence"/>
</dbReference>
<sequence>MDSLCLKAGIQGISPPAAGVAAGLESRTTLPSHVGPSAVRRASTPLSVDEPSSSHWHSLKSLWPRTRCDAVSVDGSVSVDEEEVARDARPSGNWAARFLRLGSPRTEKDEAKPDAGFGEPDAEFQCGSGFTDEEDRDVCPVDDEDDADVGFNRDSFSKLLRRVSLRDARLYARMANLGNLAYSVAQIKPENLLRGHGLRFITSSTKKKQLAKEAENVREVAKEDKLKKGNDVAIVG</sequence>
<proteinExistence type="predicted"/>
<keyword evidence="3" id="KW-1185">Reference proteome</keyword>
<dbReference type="PANTHER" id="PTHR46483:SF4">
    <property type="entry name" value="PHOSPHOLIPASE A1 PLIP2, CHLOROPLASTIC"/>
    <property type="match status" value="1"/>
</dbReference>
<name>A0A484KZX9_9ASTE</name>
<evidence type="ECO:0000256" key="1">
    <source>
        <dbReference type="SAM" id="MobiDB-lite"/>
    </source>
</evidence>
<dbReference type="InterPro" id="IPR043367">
    <property type="entry name" value="PLIP1/2/3"/>
</dbReference>
<evidence type="ECO:0000313" key="2">
    <source>
        <dbReference type="EMBL" id="VFQ68656.1"/>
    </source>
</evidence>
<dbReference type="PANTHER" id="PTHR46483">
    <property type="entry name" value="PHOSPHOLIPASE A1 PLIP2, CHLOROPLASTIC"/>
    <property type="match status" value="1"/>
</dbReference>
<feature type="region of interest" description="Disordered" evidence="1">
    <location>
        <begin position="13"/>
        <end position="54"/>
    </location>
</feature>
<evidence type="ECO:0000313" key="3">
    <source>
        <dbReference type="Proteomes" id="UP000595140"/>
    </source>
</evidence>
<dbReference type="EMBL" id="OOIL02000703">
    <property type="protein sequence ID" value="VFQ68656.1"/>
    <property type="molecule type" value="Genomic_DNA"/>
</dbReference>
<gene>
    <name evidence="2" type="ORF">CCAM_LOCUS10432</name>
</gene>
<organism evidence="2 3">
    <name type="scientific">Cuscuta campestris</name>
    <dbReference type="NCBI Taxonomy" id="132261"/>
    <lineage>
        <taxon>Eukaryota</taxon>
        <taxon>Viridiplantae</taxon>
        <taxon>Streptophyta</taxon>
        <taxon>Embryophyta</taxon>
        <taxon>Tracheophyta</taxon>
        <taxon>Spermatophyta</taxon>
        <taxon>Magnoliopsida</taxon>
        <taxon>eudicotyledons</taxon>
        <taxon>Gunneridae</taxon>
        <taxon>Pentapetalae</taxon>
        <taxon>asterids</taxon>
        <taxon>lamiids</taxon>
        <taxon>Solanales</taxon>
        <taxon>Convolvulaceae</taxon>
        <taxon>Cuscuteae</taxon>
        <taxon>Cuscuta</taxon>
        <taxon>Cuscuta subgen. Grammica</taxon>
        <taxon>Cuscuta sect. Cleistogrammica</taxon>
    </lineage>
</organism>